<sequence length="235" mass="25430">MLEIKDLSVNYGVIAAVKQMNLHIRPGEIVALIGTNGSGKTSALRSISGLNKSIQGQIRFEGQEITKLEPHQIVERGISQVPEGRGVFPDLTVLENLKLGAYVRNDKTGIAADIQGMFELFPRLEERKKQLAGTMSGGEQQMLAIARALMARPKLLLLDEPSMGLAPLIVKEIFAAIRKVNEEGVSILLVEQNATMALATAHRGYVMETGSIVVEGDAAELRNNDVVKSVYLGIG</sequence>
<evidence type="ECO:0000256" key="1">
    <source>
        <dbReference type="ARBA" id="ARBA00005417"/>
    </source>
</evidence>
<keyword evidence="5" id="KW-0029">Amino-acid transport</keyword>
<dbReference type="SMART" id="SM00382">
    <property type="entry name" value="AAA"/>
    <property type="match status" value="1"/>
</dbReference>
<evidence type="ECO:0000259" key="6">
    <source>
        <dbReference type="PROSITE" id="PS50893"/>
    </source>
</evidence>
<feature type="domain" description="ABC transporter" evidence="6">
    <location>
        <begin position="2"/>
        <end position="234"/>
    </location>
</feature>
<dbReference type="Proteomes" id="UP001177943">
    <property type="component" value="Chromosome"/>
</dbReference>
<proteinExistence type="inferred from homology"/>
<accession>A0AA95KXX0</accession>
<evidence type="ECO:0000256" key="3">
    <source>
        <dbReference type="ARBA" id="ARBA00022741"/>
    </source>
</evidence>
<dbReference type="PANTHER" id="PTHR43820">
    <property type="entry name" value="HIGH-AFFINITY BRANCHED-CHAIN AMINO ACID TRANSPORT ATP-BINDING PROTEIN LIVF"/>
    <property type="match status" value="1"/>
</dbReference>
<dbReference type="GO" id="GO:0015807">
    <property type="term" value="P:L-amino acid transport"/>
    <property type="evidence" value="ECO:0007669"/>
    <property type="project" value="TreeGrafter"/>
</dbReference>
<dbReference type="GO" id="GO:0016887">
    <property type="term" value="F:ATP hydrolysis activity"/>
    <property type="evidence" value="ECO:0007669"/>
    <property type="project" value="InterPro"/>
</dbReference>
<dbReference type="InterPro" id="IPR030660">
    <property type="entry name" value="ABC_branched_ATPase_LivF/BraG"/>
</dbReference>
<dbReference type="RefSeq" id="WP_283928507.1">
    <property type="nucleotide sequence ID" value="NZ_CP126084.1"/>
</dbReference>
<comment type="similarity">
    <text evidence="1">Belongs to the ABC transporter superfamily.</text>
</comment>
<evidence type="ECO:0000313" key="8">
    <source>
        <dbReference type="Proteomes" id="UP001177943"/>
    </source>
</evidence>
<keyword evidence="2" id="KW-0813">Transport</keyword>
<dbReference type="SUPFAM" id="SSF52540">
    <property type="entry name" value="P-loop containing nucleoside triphosphate hydrolases"/>
    <property type="match status" value="1"/>
</dbReference>
<protein>
    <submittedName>
        <fullName evidence="7">ABC transporter ATP-binding protein</fullName>
    </submittedName>
</protein>
<dbReference type="InterPro" id="IPR017871">
    <property type="entry name" value="ABC_transporter-like_CS"/>
</dbReference>
<reference evidence="7" key="1">
    <citation type="submission" date="2023-05" db="EMBL/GenBank/DDBJ databases">
        <title>Comparative genomics of Bacillaceae isolates and their secondary metabolite potential.</title>
        <authorList>
            <person name="Song L."/>
            <person name="Nielsen L.J."/>
            <person name="Mohite O."/>
            <person name="Xu X."/>
            <person name="Weber T."/>
            <person name="Kovacs A.T."/>
        </authorList>
    </citation>
    <scope>NUCLEOTIDE SEQUENCE</scope>
    <source>
        <strain evidence="7">B2_4</strain>
    </source>
</reference>
<dbReference type="AlphaFoldDB" id="A0AA95KXX0"/>
<dbReference type="Pfam" id="PF00005">
    <property type="entry name" value="ABC_tran"/>
    <property type="match status" value="1"/>
</dbReference>
<dbReference type="PANTHER" id="PTHR43820:SF4">
    <property type="entry name" value="HIGH-AFFINITY BRANCHED-CHAIN AMINO ACID TRANSPORT ATP-BINDING PROTEIN LIVF"/>
    <property type="match status" value="1"/>
</dbReference>
<dbReference type="EMBL" id="CP126084">
    <property type="protein sequence ID" value="WHX51565.1"/>
    <property type="molecule type" value="Genomic_DNA"/>
</dbReference>
<dbReference type="InterPro" id="IPR052156">
    <property type="entry name" value="BCAA_Transport_ATP-bd_LivF"/>
</dbReference>
<dbReference type="GO" id="GO:0005524">
    <property type="term" value="F:ATP binding"/>
    <property type="evidence" value="ECO:0007669"/>
    <property type="project" value="UniProtKB-KW"/>
</dbReference>
<dbReference type="PROSITE" id="PS50893">
    <property type="entry name" value="ABC_TRANSPORTER_2"/>
    <property type="match status" value="1"/>
</dbReference>
<evidence type="ECO:0000256" key="4">
    <source>
        <dbReference type="ARBA" id="ARBA00022840"/>
    </source>
</evidence>
<dbReference type="PROSITE" id="PS00211">
    <property type="entry name" value="ABC_TRANSPORTER_1"/>
    <property type="match status" value="1"/>
</dbReference>
<dbReference type="KEGG" id="pwn:QNH46_19630"/>
<evidence type="ECO:0000256" key="2">
    <source>
        <dbReference type="ARBA" id="ARBA00022448"/>
    </source>
</evidence>
<evidence type="ECO:0000256" key="5">
    <source>
        <dbReference type="ARBA" id="ARBA00022970"/>
    </source>
</evidence>
<name>A0AA95KXX0_9BACL</name>
<evidence type="ECO:0000313" key="7">
    <source>
        <dbReference type="EMBL" id="WHX51565.1"/>
    </source>
</evidence>
<dbReference type="GO" id="GO:0015658">
    <property type="term" value="F:branched-chain amino acid transmembrane transporter activity"/>
    <property type="evidence" value="ECO:0007669"/>
    <property type="project" value="InterPro"/>
</dbReference>
<organism evidence="7 8">
    <name type="scientific">Paenibacillus woosongensis</name>
    <dbReference type="NCBI Taxonomy" id="307580"/>
    <lineage>
        <taxon>Bacteria</taxon>
        <taxon>Bacillati</taxon>
        <taxon>Bacillota</taxon>
        <taxon>Bacilli</taxon>
        <taxon>Bacillales</taxon>
        <taxon>Paenibacillaceae</taxon>
        <taxon>Paenibacillus</taxon>
    </lineage>
</organism>
<keyword evidence="4 7" id="KW-0067">ATP-binding</keyword>
<gene>
    <name evidence="7" type="ORF">QNH46_19630</name>
</gene>
<dbReference type="CDD" id="cd03224">
    <property type="entry name" value="ABC_TM1139_LivF_branched"/>
    <property type="match status" value="1"/>
</dbReference>
<dbReference type="InterPro" id="IPR003593">
    <property type="entry name" value="AAA+_ATPase"/>
</dbReference>
<dbReference type="PIRSF" id="PIRSF039137">
    <property type="entry name" value="ABC_branched_ATPase"/>
    <property type="match status" value="1"/>
</dbReference>
<dbReference type="InterPro" id="IPR003439">
    <property type="entry name" value="ABC_transporter-like_ATP-bd"/>
</dbReference>
<dbReference type="InterPro" id="IPR027417">
    <property type="entry name" value="P-loop_NTPase"/>
</dbReference>
<keyword evidence="3" id="KW-0547">Nucleotide-binding</keyword>
<dbReference type="Gene3D" id="3.40.50.300">
    <property type="entry name" value="P-loop containing nucleotide triphosphate hydrolases"/>
    <property type="match status" value="1"/>
</dbReference>